<dbReference type="InterPro" id="IPR006917">
    <property type="entry name" value="SOUL_heme-bd"/>
</dbReference>
<dbReference type="EMBL" id="HBIM01002343">
    <property type="protein sequence ID" value="CAE0403863.1"/>
    <property type="molecule type" value="Transcribed_RNA"/>
</dbReference>
<dbReference type="InterPro" id="IPR011256">
    <property type="entry name" value="Reg_factor_effector_dom_sf"/>
</dbReference>
<accession>A0A7S3KZ23</accession>
<dbReference type="PANTHER" id="PTHR11220:SF58">
    <property type="entry name" value="SOUL HEME-BINDING FAMILY PROTEIN"/>
    <property type="match status" value="1"/>
</dbReference>
<dbReference type="AlphaFoldDB" id="A0A7S3KZ23"/>
<evidence type="ECO:0000313" key="2">
    <source>
        <dbReference type="EMBL" id="CAE0403863.1"/>
    </source>
</evidence>
<proteinExistence type="inferred from homology"/>
<evidence type="ECO:0000256" key="1">
    <source>
        <dbReference type="ARBA" id="ARBA00009817"/>
    </source>
</evidence>
<dbReference type="PANTHER" id="PTHR11220">
    <property type="entry name" value="HEME-BINDING PROTEIN-RELATED"/>
    <property type="match status" value="1"/>
</dbReference>
<gene>
    <name evidence="2" type="ORF">ACOF00016_LOCUS2051</name>
</gene>
<name>A0A7S3KZ23_9STRA</name>
<comment type="similarity">
    <text evidence="1">Belongs to the HEBP family.</text>
</comment>
<dbReference type="Pfam" id="PF04832">
    <property type="entry name" value="SOUL"/>
    <property type="match status" value="2"/>
</dbReference>
<protein>
    <recommendedName>
        <fullName evidence="3">SOUL heme-binding protein</fullName>
    </recommendedName>
</protein>
<sequence length="230" mass="25433">MGTVFGKQSVAEPAFEVVWTQTAGLPYEIRRYGTRFAAQVQYAPDGDKNDGTPFRLLARYIGVFGTPENQGETAISMTAPVVKQQTPEQKEGTPIAMTAPVVKSTATTGKDERIMQFILPAEYTSIGQIPKPTNPAVTIETLPPAMGAIHRYSGSFDDDKANEMAQSLAKQLSTDGVTVGDESWVTEHHQFWGYNPPFTLPMFRRNEVWLPLTREQVEKLTNSFNTKSAN</sequence>
<evidence type="ECO:0008006" key="3">
    <source>
        <dbReference type="Google" id="ProtNLM"/>
    </source>
</evidence>
<dbReference type="Gene3D" id="3.20.80.10">
    <property type="entry name" value="Regulatory factor, effector binding domain"/>
    <property type="match status" value="2"/>
</dbReference>
<reference evidence="2" key="1">
    <citation type="submission" date="2021-01" db="EMBL/GenBank/DDBJ databases">
        <authorList>
            <person name="Corre E."/>
            <person name="Pelletier E."/>
            <person name="Niang G."/>
            <person name="Scheremetjew M."/>
            <person name="Finn R."/>
            <person name="Kale V."/>
            <person name="Holt S."/>
            <person name="Cochrane G."/>
            <person name="Meng A."/>
            <person name="Brown T."/>
            <person name="Cohen L."/>
        </authorList>
    </citation>
    <scope>NUCLEOTIDE SEQUENCE</scope>
    <source>
        <strain evidence="2">CCMP127</strain>
    </source>
</reference>
<organism evidence="2">
    <name type="scientific">Amphora coffeiformis</name>
    <dbReference type="NCBI Taxonomy" id="265554"/>
    <lineage>
        <taxon>Eukaryota</taxon>
        <taxon>Sar</taxon>
        <taxon>Stramenopiles</taxon>
        <taxon>Ochrophyta</taxon>
        <taxon>Bacillariophyta</taxon>
        <taxon>Bacillariophyceae</taxon>
        <taxon>Bacillariophycidae</taxon>
        <taxon>Thalassiophysales</taxon>
        <taxon>Catenulaceae</taxon>
        <taxon>Amphora</taxon>
    </lineage>
</organism>
<dbReference type="SUPFAM" id="SSF55136">
    <property type="entry name" value="Probable bacterial effector-binding domain"/>
    <property type="match status" value="1"/>
</dbReference>